<evidence type="ECO:0000259" key="6">
    <source>
        <dbReference type="SMART" id="SM01266"/>
    </source>
</evidence>
<comment type="caution">
    <text evidence="7">The sequence shown here is derived from an EMBL/GenBank/DDBJ whole genome shotgun (WGS) entry which is preliminary data.</text>
</comment>
<dbReference type="SMART" id="SM01266">
    <property type="entry name" value="Mac"/>
    <property type="match status" value="1"/>
</dbReference>
<evidence type="ECO:0000256" key="3">
    <source>
        <dbReference type="ARBA" id="ARBA00022737"/>
    </source>
</evidence>
<keyword evidence="4 5" id="KW-0012">Acyltransferase</keyword>
<dbReference type="PANTHER" id="PTHR43017:SF1">
    <property type="entry name" value="ACETYLTRANSFERASE YJL218W-RELATED"/>
    <property type="match status" value="1"/>
</dbReference>
<evidence type="ECO:0000313" key="8">
    <source>
        <dbReference type="Proteomes" id="UP000823935"/>
    </source>
</evidence>
<sequence>MEKRVEIPLNCLFQACYNPVLEEEIRRSKEKCWQFNQTNPNDRKRQRQILEGLLGGMGEEATFNPAFWCDYGYHIFVGDFFYANHNLVITDGAEVVFGNHVFIGPNCCFTTAEHAIDPEQRRAGMEVAKPISVGSNVWIGAGSTILAGVAIGDNSVIGAGSVVTKSIPANVVAVGVPCKVLREITEEDKYRYPLEASCSQEAVSTK</sequence>
<dbReference type="Proteomes" id="UP000823935">
    <property type="component" value="Unassembled WGS sequence"/>
</dbReference>
<accession>A0A9D1JIR0</accession>
<dbReference type="Gene3D" id="2.160.10.10">
    <property type="entry name" value="Hexapeptide repeat proteins"/>
    <property type="match status" value="1"/>
</dbReference>
<evidence type="ECO:0000256" key="5">
    <source>
        <dbReference type="RuleBase" id="RU367021"/>
    </source>
</evidence>
<dbReference type="PANTHER" id="PTHR43017">
    <property type="entry name" value="GALACTOSIDE O-ACETYLTRANSFERASE"/>
    <property type="match status" value="1"/>
</dbReference>
<gene>
    <name evidence="7" type="ORF">IAB44_01890</name>
</gene>
<dbReference type="GO" id="GO:0008870">
    <property type="term" value="F:galactoside O-acetyltransferase activity"/>
    <property type="evidence" value="ECO:0007669"/>
    <property type="project" value="TreeGrafter"/>
</dbReference>
<dbReference type="PROSITE" id="PS00101">
    <property type="entry name" value="HEXAPEP_TRANSFERASES"/>
    <property type="match status" value="1"/>
</dbReference>
<evidence type="ECO:0000256" key="2">
    <source>
        <dbReference type="ARBA" id="ARBA00022679"/>
    </source>
</evidence>
<keyword evidence="3" id="KW-0677">Repeat</keyword>
<dbReference type="InterPro" id="IPR011004">
    <property type="entry name" value="Trimer_LpxA-like_sf"/>
</dbReference>
<feature type="domain" description="Maltose/galactoside acetyltransferase" evidence="6">
    <location>
        <begin position="13"/>
        <end position="59"/>
    </location>
</feature>
<dbReference type="InterPro" id="IPR024688">
    <property type="entry name" value="Mac_dom"/>
</dbReference>
<protein>
    <recommendedName>
        <fullName evidence="5">Acetyltransferase</fullName>
        <ecNumber evidence="5">2.3.1.-</ecNumber>
    </recommendedName>
</protein>
<dbReference type="Pfam" id="PF14602">
    <property type="entry name" value="Hexapep_2"/>
    <property type="match status" value="1"/>
</dbReference>
<keyword evidence="2 5" id="KW-0808">Transferase</keyword>
<dbReference type="Pfam" id="PF12464">
    <property type="entry name" value="Mac"/>
    <property type="match status" value="1"/>
</dbReference>
<dbReference type="EC" id="2.3.1.-" evidence="5"/>
<comment type="similarity">
    <text evidence="1 5">Belongs to the transferase hexapeptide repeat family.</text>
</comment>
<reference evidence="7" key="1">
    <citation type="submission" date="2020-10" db="EMBL/GenBank/DDBJ databases">
        <authorList>
            <person name="Gilroy R."/>
        </authorList>
    </citation>
    <scope>NUCLEOTIDE SEQUENCE</scope>
    <source>
        <strain evidence="7">CHK190-19873</strain>
    </source>
</reference>
<evidence type="ECO:0000256" key="1">
    <source>
        <dbReference type="ARBA" id="ARBA00007274"/>
    </source>
</evidence>
<evidence type="ECO:0000256" key="4">
    <source>
        <dbReference type="ARBA" id="ARBA00023315"/>
    </source>
</evidence>
<dbReference type="InterPro" id="IPR039369">
    <property type="entry name" value="LacA-like"/>
</dbReference>
<proteinExistence type="inferred from homology"/>
<dbReference type="AlphaFoldDB" id="A0A9D1JIR0"/>
<reference evidence="7" key="2">
    <citation type="journal article" date="2021" name="PeerJ">
        <title>Extensive microbial diversity within the chicken gut microbiome revealed by metagenomics and culture.</title>
        <authorList>
            <person name="Gilroy R."/>
            <person name="Ravi A."/>
            <person name="Getino M."/>
            <person name="Pursley I."/>
            <person name="Horton D.L."/>
            <person name="Alikhan N.F."/>
            <person name="Baker D."/>
            <person name="Gharbi K."/>
            <person name="Hall N."/>
            <person name="Watson M."/>
            <person name="Adriaenssens E.M."/>
            <person name="Foster-Nyarko E."/>
            <person name="Jarju S."/>
            <person name="Secka A."/>
            <person name="Antonio M."/>
            <person name="Oren A."/>
            <person name="Chaudhuri R.R."/>
            <person name="La Ragione R."/>
            <person name="Hildebrand F."/>
            <person name="Pallen M.J."/>
        </authorList>
    </citation>
    <scope>NUCLEOTIDE SEQUENCE</scope>
    <source>
        <strain evidence="7">CHK190-19873</strain>
    </source>
</reference>
<dbReference type="InterPro" id="IPR001451">
    <property type="entry name" value="Hexapep"/>
</dbReference>
<name>A0A9D1JIR0_9FIRM</name>
<dbReference type="EMBL" id="DVIQ01000012">
    <property type="protein sequence ID" value="HIS30290.1"/>
    <property type="molecule type" value="Genomic_DNA"/>
</dbReference>
<organism evidence="7 8">
    <name type="scientific">Candidatus Limivivens intestinipullorum</name>
    <dbReference type="NCBI Taxonomy" id="2840858"/>
    <lineage>
        <taxon>Bacteria</taxon>
        <taxon>Bacillati</taxon>
        <taxon>Bacillota</taxon>
        <taxon>Clostridia</taxon>
        <taxon>Lachnospirales</taxon>
        <taxon>Lachnospiraceae</taxon>
        <taxon>Lachnospiraceae incertae sedis</taxon>
        <taxon>Candidatus Limivivens</taxon>
    </lineage>
</organism>
<evidence type="ECO:0000313" key="7">
    <source>
        <dbReference type="EMBL" id="HIS30290.1"/>
    </source>
</evidence>
<dbReference type="FunFam" id="2.160.10.10:FF:000025">
    <property type="entry name" value="Hexapeptide-repeat containing-acetyltransferase"/>
    <property type="match status" value="1"/>
</dbReference>
<dbReference type="SUPFAM" id="SSF51161">
    <property type="entry name" value="Trimeric LpxA-like enzymes"/>
    <property type="match status" value="1"/>
</dbReference>
<dbReference type="CDD" id="cd03357">
    <property type="entry name" value="LbH_MAT_GAT"/>
    <property type="match status" value="1"/>
</dbReference>
<dbReference type="InterPro" id="IPR018357">
    <property type="entry name" value="Hexapep_transf_CS"/>
</dbReference>